<feature type="compositionally biased region" description="Low complexity" evidence="1">
    <location>
        <begin position="77"/>
        <end position="87"/>
    </location>
</feature>
<evidence type="ECO:0000256" key="1">
    <source>
        <dbReference type="SAM" id="MobiDB-lite"/>
    </source>
</evidence>
<organism evidence="2">
    <name type="scientific">Ixodes ricinus</name>
    <name type="common">Common tick</name>
    <name type="synonym">Acarus ricinus</name>
    <dbReference type="NCBI Taxonomy" id="34613"/>
    <lineage>
        <taxon>Eukaryota</taxon>
        <taxon>Metazoa</taxon>
        <taxon>Ecdysozoa</taxon>
        <taxon>Arthropoda</taxon>
        <taxon>Chelicerata</taxon>
        <taxon>Arachnida</taxon>
        <taxon>Acari</taxon>
        <taxon>Parasitiformes</taxon>
        <taxon>Ixodida</taxon>
        <taxon>Ixodoidea</taxon>
        <taxon>Ixodidae</taxon>
        <taxon>Ixodinae</taxon>
        <taxon>Ixodes</taxon>
    </lineage>
</organism>
<dbReference type="EMBL" id="GIFC01005072">
    <property type="protein sequence ID" value="MXU87155.1"/>
    <property type="molecule type" value="Transcribed_RNA"/>
</dbReference>
<proteinExistence type="predicted"/>
<name>A0A6B0UEG7_IXORI</name>
<protein>
    <submittedName>
        <fullName evidence="2">Putative secreted protein</fullName>
    </submittedName>
</protein>
<reference evidence="2" key="1">
    <citation type="submission" date="2019-12" db="EMBL/GenBank/DDBJ databases">
        <title>An insight into the sialome of adult female Ixodes ricinus ticks feeding for 6 days.</title>
        <authorList>
            <person name="Perner J."/>
            <person name="Ribeiro J.M.C."/>
        </authorList>
    </citation>
    <scope>NUCLEOTIDE SEQUENCE</scope>
    <source>
        <strain evidence="2">Semi-engorged</strain>
        <tissue evidence="2">Salivary glands</tissue>
    </source>
</reference>
<feature type="region of interest" description="Disordered" evidence="1">
    <location>
        <begin position="60"/>
        <end position="95"/>
    </location>
</feature>
<evidence type="ECO:0000313" key="2">
    <source>
        <dbReference type="EMBL" id="MXU87155.1"/>
    </source>
</evidence>
<sequence>MRWSSPTTTTTTSTSTLCTSSMLGLRIACAGSCPSDYPTGWSKWAARTWWSWTGGRVATWRQGGTTTSPLSSPPPSTGASGPSATTTRCCGVAGA</sequence>
<dbReference type="AlphaFoldDB" id="A0A6B0UEG7"/>
<accession>A0A6B0UEG7</accession>